<sequence length="726" mass="81436">MQVKEINQVFDAQNTSRRRSRWKARNAIAIVSYLQAQKAKPSVEDYVGPPTMIDVQPKLNLSDDPSIMQTRSLASVLALQMRRITIHTYRRSSVVSLSPLRVDTTGSESISDGSSHKCRPLASNAFVAAVLQTNIKAKMLDLNVFTVLLFCNCLLFCWQFVVVLREEVKKSDQTATPRRKVSKASTRQEKAFKKCSEELREAHKQIKREKQVGCRLHKELLEVKERSETDLKSHLVESDHLRAEVIRIRREKEQVISEHEARAAALTSLTERLQTEKSGLQSALKRRSLEAETECRERGSPAFRKTPKRPLRIKRRRSPIKRGRLRGFRRRPNFSACRQKNSRRCSNPSSAVLTLCRKYLHLRENLLDPWPSPTYREVSQLQEKYNEESSKRSNEVIDHKKEKEKLSQEISQLTAEASVRSPQTAKLEKDLSEMQVKYSSEHLKCFNQATDHRKTTEKIQQELSNVKSQSAKRCTNLLTENGMWKAKHEAAERTIIDLRSTAVVDTAVSTPVQTDPTADMEAEVTNTVVSTPPQTDAPADMEAEVITNTTVSTPTQTDDTADMVAEVIDTSSDMKSAPIDTDSSSEIDMDAEDTDTSIVMDCEQEDTSEDEEAMQPDTDSSGSSQDNSDGSDADNSEDIEEDDTDDSMYVDTEVSHDGQDIPSTAGANTAMSGVEYTDSEDTHTGQKRRREPSVIVVDMEDAPGAIEDISAGEEGAPGASRRCNAM</sequence>
<feature type="region of interest" description="Disordered" evidence="1">
    <location>
        <begin position="568"/>
        <end position="693"/>
    </location>
</feature>
<evidence type="ECO:0000256" key="2">
    <source>
        <dbReference type="SAM" id="Phobius"/>
    </source>
</evidence>
<comment type="caution">
    <text evidence="3">The sequence shown here is derived from an EMBL/GenBank/DDBJ whole genome shotgun (WGS) entry which is preliminary data.</text>
</comment>
<evidence type="ECO:0000256" key="1">
    <source>
        <dbReference type="SAM" id="MobiDB-lite"/>
    </source>
</evidence>
<accession>A0A2P6N3A2</accession>
<feature type="compositionally biased region" description="Polar residues" evidence="1">
    <location>
        <begin position="661"/>
        <end position="671"/>
    </location>
</feature>
<organism evidence="3 4">
    <name type="scientific">Planoprotostelium fungivorum</name>
    <dbReference type="NCBI Taxonomy" id="1890364"/>
    <lineage>
        <taxon>Eukaryota</taxon>
        <taxon>Amoebozoa</taxon>
        <taxon>Evosea</taxon>
        <taxon>Variosea</taxon>
        <taxon>Cavosteliida</taxon>
        <taxon>Cavosteliaceae</taxon>
        <taxon>Planoprotostelium</taxon>
    </lineage>
</organism>
<dbReference type="Proteomes" id="UP000241769">
    <property type="component" value="Unassembled WGS sequence"/>
</dbReference>
<feature type="region of interest" description="Disordered" evidence="1">
    <location>
        <begin position="383"/>
        <end position="403"/>
    </location>
</feature>
<keyword evidence="2" id="KW-1133">Transmembrane helix</keyword>
<keyword evidence="4" id="KW-1185">Reference proteome</keyword>
<evidence type="ECO:0000313" key="3">
    <source>
        <dbReference type="EMBL" id="PRP78402.1"/>
    </source>
</evidence>
<feature type="compositionally biased region" description="Acidic residues" evidence="1">
    <location>
        <begin position="583"/>
        <end position="595"/>
    </location>
</feature>
<proteinExistence type="predicted"/>
<dbReference type="EMBL" id="MDYQ01000226">
    <property type="protein sequence ID" value="PRP78402.1"/>
    <property type="molecule type" value="Genomic_DNA"/>
</dbReference>
<protein>
    <submittedName>
        <fullName evidence="3">Uncharacterized protein</fullName>
    </submittedName>
</protein>
<gene>
    <name evidence="3" type="ORF">PROFUN_14202</name>
</gene>
<feature type="compositionally biased region" description="Acidic residues" evidence="1">
    <location>
        <begin position="629"/>
        <end position="648"/>
    </location>
</feature>
<keyword evidence="2" id="KW-0472">Membrane</keyword>
<feature type="compositionally biased region" description="Basic and acidic residues" evidence="1">
    <location>
        <begin position="384"/>
        <end position="403"/>
    </location>
</feature>
<dbReference type="InParanoid" id="A0A2P6N3A2"/>
<evidence type="ECO:0000313" key="4">
    <source>
        <dbReference type="Proteomes" id="UP000241769"/>
    </source>
</evidence>
<feature type="compositionally biased region" description="Low complexity" evidence="1">
    <location>
        <begin position="617"/>
        <end position="628"/>
    </location>
</feature>
<dbReference type="AlphaFoldDB" id="A0A2P6N3A2"/>
<feature type="compositionally biased region" description="Acidic residues" evidence="1">
    <location>
        <begin position="602"/>
        <end position="614"/>
    </location>
</feature>
<reference evidence="3 4" key="1">
    <citation type="journal article" date="2018" name="Genome Biol. Evol.">
        <title>Multiple Roots of Fruiting Body Formation in Amoebozoa.</title>
        <authorList>
            <person name="Hillmann F."/>
            <person name="Forbes G."/>
            <person name="Novohradska S."/>
            <person name="Ferling I."/>
            <person name="Riege K."/>
            <person name="Groth M."/>
            <person name="Westermann M."/>
            <person name="Marz M."/>
            <person name="Spaller T."/>
            <person name="Winckler T."/>
            <person name="Schaap P."/>
            <person name="Glockner G."/>
        </authorList>
    </citation>
    <scope>NUCLEOTIDE SEQUENCE [LARGE SCALE GENOMIC DNA]</scope>
    <source>
        <strain evidence="3 4">Jena</strain>
    </source>
</reference>
<feature type="transmembrane region" description="Helical" evidence="2">
    <location>
        <begin position="142"/>
        <end position="164"/>
    </location>
</feature>
<keyword evidence="2" id="KW-0812">Transmembrane</keyword>
<name>A0A2P6N3A2_9EUKA</name>